<evidence type="ECO:0000256" key="3">
    <source>
        <dbReference type="ARBA" id="ARBA00006624"/>
    </source>
</evidence>
<dbReference type="AlphaFoldDB" id="A0A6G1HV36"/>
<dbReference type="EMBL" id="ML996696">
    <property type="protein sequence ID" value="KAF2399918.1"/>
    <property type="molecule type" value="Genomic_DNA"/>
</dbReference>
<evidence type="ECO:0000259" key="12">
    <source>
        <dbReference type="PROSITE" id="PS51371"/>
    </source>
</evidence>
<evidence type="ECO:0000256" key="10">
    <source>
        <dbReference type="PROSITE-ProRule" id="PRU00703"/>
    </source>
</evidence>
<reference evidence="13" key="1">
    <citation type="journal article" date="2020" name="Stud. Mycol.">
        <title>101 Dothideomycetes genomes: a test case for predicting lifestyles and emergence of pathogens.</title>
        <authorList>
            <person name="Haridas S."/>
            <person name="Albert R."/>
            <person name="Binder M."/>
            <person name="Bloem J."/>
            <person name="Labutti K."/>
            <person name="Salamov A."/>
            <person name="Andreopoulos B."/>
            <person name="Baker S."/>
            <person name="Barry K."/>
            <person name="Bills G."/>
            <person name="Bluhm B."/>
            <person name="Cannon C."/>
            <person name="Castanera R."/>
            <person name="Culley D."/>
            <person name="Daum C."/>
            <person name="Ezra D."/>
            <person name="Gonzalez J."/>
            <person name="Henrissat B."/>
            <person name="Kuo A."/>
            <person name="Liang C."/>
            <person name="Lipzen A."/>
            <person name="Lutzoni F."/>
            <person name="Magnuson J."/>
            <person name="Mondo S."/>
            <person name="Nolan M."/>
            <person name="Ohm R."/>
            <person name="Pangilinan J."/>
            <person name="Park H.-J."/>
            <person name="Ramirez L."/>
            <person name="Alfaro M."/>
            <person name="Sun H."/>
            <person name="Tritt A."/>
            <person name="Yoshinaga Y."/>
            <person name="Zwiers L.-H."/>
            <person name="Turgeon B."/>
            <person name="Goodwin S."/>
            <person name="Spatafora J."/>
            <person name="Crous P."/>
            <person name="Grigoriev I."/>
        </authorList>
    </citation>
    <scope>NUCLEOTIDE SEQUENCE</scope>
    <source>
        <strain evidence="13">CBS 262.69</strain>
    </source>
</reference>
<dbReference type="PANTHER" id="PTHR13780:SF36">
    <property type="entry name" value="CBS DOMAIN-CONTAINING PROTEIN"/>
    <property type="match status" value="1"/>
</dbReference>
<gene>
    <name evidence="13" type="ORF">EJ06DRAFT_530699</name>
</gene>
<dbReference type="Pfam" id="PF00571">
    <property type="entry name" value="CBS"/>
    <property type="match status" value="2"/>
</dbReference>
<keyword evidence="8 10" id="KW-0129">CBS domain</keyword>
<evidence type="ECO:0000256" key="9">
    <source>
        <dbReference type="PIRNR" id="PIRNR018148"/>
    </source>
</evidence>
<dbReference type="InterPro" id="IPR016711">
    <property type="entry name" value="Ssd23"/>
</dbReference>
<evidence type="ECO:0000256" key="7">
    <source>
        <dbReference type="ARBA" id="ARBA00022737"/>
    </source>
</evidence>
<dbReference type="OrthoDB" id="449052at2759"/>
<dbReference type="InterPro" id="IPR046342">
    <property type="entry name" value="CBS_dom_sf"/>
</dbReference>
<evidence type="ECO:0000256" key="11">
    <source>
        <dbReference type="SAM" id="MobiDB-lite"/>
    </source>
</evidence>
<dbReference type="InterPro" id="IPR050511">
    <property type="entry name" value="AMPK_gamma/SDS23_families"/>
</dbReference>
<dbReference type="Gene3D" id="3.10.580.10">
    <property type="entry name" value="CBS-domain"/>
    <property type="match status" value="2"/>
</dbReference>
<comment type="subcellular location">
    <subcellularLocation>
        <location evidence="2 9">Cytoplasm</location>
    </subcellularLocation>
</comment>
<dbReference type="InterPro" id="IPR000644">
    <property type="entry name" value="CBS_dom"/>
</dbReference>
<dbReference type="PIRSF" id="PIRSF018148">
    <property type="entry name" value="UCP018148_CBS_YBR214w"/>
    <property type="match status" value="1"/>
</dbReference>
<accession>A0A6G1HV36</accession>
<keyword evidence="7" id="KW-0677">Repeat</keyword>
<dbReference type="GO" id="GO:0042149">
    <property type="term" value="P:cellular response to glucose starvation"/>
    <property type="evidence" value="ECO:0007669"/>
    <property type="project" value="UniProtKB-UniRule"/>
</dbReference>
<evidence type="ECO:0000256" key="2">
    <source>
        <dbReference type="ARBA" id="ARBA00004496"/>
    </source>
</evidence>
<dbReference type="Proteomes" id="UP000799640">
    <property type="component" value="Unassembled WGS sequence"/>
</dbReference>
<feature type="region of interest" description="Disordered" evidence="11">
    <location>
        <begin position="1"/>
        <end position="67"/>
    </location>
</feature>
<feature type="compositionally biased region" description="Polar residues" evidence="11">
    <location>
        <begin position="39"/>
        <end position="57"/>
    </location>
</feature>
<evidence type="ECO:0000256" key="6">
    <source>
        <dbReference type="ARBA" id="ARBA00022490"/>
    </source>
</evidence>
<keyword evidence="14" id="KW-1185">Reference proteome</keyword>
<dbReference type="GO" id="GO:0005737">
    <property type="term" value="C:cytoplasm"/>
    <property type="evidence" value="ECO:0007669"/>
    <property type="project" value="UniProtKB-SubCell"/>
</dbReference>
<comment type="function">
    <text evidence="1 9">Involved in DNA replication and cell separation.</text>
</comment>
<comment type="similarity">
    <text evidence="3 9">Belongs to the SDS23 family.</text>
</comment>
<evidence type="ECO:0000256" key="5">
    <source>
        <dbReference type="ARBA" id="ARBA00020584"/>
    </source>
</evidence>
<dbReference type="CDD" id="cd02205">
    <property type="entry name" value="CBS_pair_SF"/>
    <property type="match status" value="1"/>
</dbReference>
<dbReference type="SMART" id="SM00116">
    <property type="entry name" value="CBS"/>
    <property type="match status" value="2"/>
</dbReference>
<feature type="region of interest" description="Disordered" evidence="11">
    <location>
        <begin position="473"/>
        <end position="530"/>
    </location>
</feature>
<dbReference type="PANTHER" id="PTHR13780">
    <property type="entry name" value="AMP-ACTIVATED PROTEIN KINASE, GAMMA REGULATORY SUBUNIT"/>
    <property type="match status" value="1"/>
</dbReference>
<sequence>MADQPQASKSIPVLPPIGNMNPQSPPGKDGIVRMPSSPQPTSHRTSFVENLRGNPSSPRAHRAPSLTQQGQALQELLNNPPTANQSGHNEFTGRDWRTIQVGEIVDLGQVRFVEMSTTVEEATNALITGGSPNVVLLRDSPTSQTAIGTFDYSDLNAYLLLVVGLAQPDERHSSSFKELAQKGREGQPIPLRDVKDLGKKEPLITLPHSANLTKAVEVFGSGIHRIIVVKEHTADVVGVLTQLRLVRFFWEHRHNFPVIEPLYQRTLRELDIASHSVIAIHGDRPLTDALELMNNEGITSLPVLDHQRNVIGNISHVDVRLLTKNTSLPLLRSSCIHFISVILSERGVNDGKDSYPVFYVNPFSTLAHTVAKLVATVSHRMWVVESPSPASSGPPTPLLTPSAPVLSANLLSSGISASPSLGGAPTTLTGAPPLTSAPVTANLSTGSLPPGSLSGHLAGVVSLTDILNVFAKASGLHPNDPNDTRRQRRRSSSASVRRSVESSRSESVGGGSISGGDLSRRGSISGAGRR</sequence>
<dbReference type="GO" id="GO:0030071">
    <property type="term" value="P:regulation of mitotic metaphase/anaphase transition"/>
    <property type="evidence" value="ECO:0007669"/>
    <property type="project" value="InterPro"/>
</dbReference>
<feature type="compositionally biased region" description="Low complexity" evidence="11">
    <location>
        <begin position="515"/>
        <end position="530"/>
    </location>
</feature>
<evidence type="ECO:0000256" key="4">
    <source>
        <dbReference type="ARBA" id="ARBA00014106"/>
    </source>
</evidence>
<protein>
    <recommendedName>
        <fullName evidence="4">Protein SDS23</fullName>
    </recommendedName>
    <alternativeName>
        <fullName evidence="5">Protein sds23</fullName>
    </alternativeName>
</protein>
<dbReference type="PROSITE" id="PS51371">
    <property type="entry name" value="CBS"/>
    <property type="match status" value="2"/>
</dbReference>
<feature type="domain" description="CBS" evidence="12">
    <location>
        <begin position="273"/>
        <end position="330"/>
    </location>
</feature>
<evidence type="ECO:0000256" key="8">
    <source>
        <dbReference type="ARBA" id="ARBA00023122"/>
    </source>
</evidence>
<dbReference type="GO" id="GO:0004865">
    <property type="term" value="F:protein serine/threonine phosphatase inhibitor activity"/>
    <property type="evidence" value="ECO:0007669"/>
    <property type="project" value="TreeGrafter"/>
</dbReference>
<evidence type="ECO:0000313" key="14">
    <source>
        <dbReference type="Proteomes" id="UP000799640"/>
    </source>
</evidence>
<evidence type="ECO:0000256" key="1">
    <source>
        <dbReference type="ARBA" id="ARBA00002656"/>
    </source>
</evidence>
<dbReference type="SUPFAM" id="SSF54631">
    <property type="entry name" value="CBS-domain pair"/>
    <property type="match status" value="2"/>
</dbReference>
<organism evidence="13 14">
    <name type="scientific">Trichodelitschia bisporula</name>
    <dbReference type="NCBI Taxonomy" id="703511"/>
    <lineage>
        <taxon>Eukaryota</taxon>
        <taxon>Fungi</taxon>
        <taxon>Dikarya</taxon>
        <taxon>Ascomycota</taxon>
        <taxon>Pezizomycotina</taxon>
        <taxon>Dothideomycetes</taxon>
        <taxon>Dothideomycetes incertae sedis</taxon>
        <taxon>Phaeotrichales</taxon>
        <taxon>Phaeotrichaceae</taxon>
        <taxon>Trichodelitschia</taxon>
    </lineage>
</organism>
<evidence type="ECO:0000313" key="13">
    <source>
        <dbReference type="EMBL" id="KAF2399918.1"/>
    </source>
</evidence>
<feature type="domain" description="CBS" evidence="12">
    <location>
        <begin position="197"/>
        <end position="258"/>
    </location>
</feature>
<name>A0A6G1HV36_9PEZI</name>
<keyword evidence="6 9" id="KW-0963">Cytoplasm</keyword>
<proteinExistence type="inferred from homology"/>